<evidence type="ECO:0000313" key="4">
    <source>
        <dbReference type="Proteomes" id="UP000824890"/>
    </source>
</evidence>
<feature type="compositionally biased region" description="Acidic residues" evidence="1">
    <location>
        <begin position="393"/>
        <end position="403"/>
    </location>
</feature>
<dbReference type="InterPro" id="IPR012340">
    <property type="entry name" value="NA-bd_OB-fold"/>
</dbReference>
<dbReference type="Gene3D" id="2.40.50.140">
    <property type="entry name" value="Nucleic acid-binding proteins"/>
    <property type="match status" value="2"/>
</dbReference>
<feature type="region of interest" description="Disordered" evidence="1">
    <location>
        <begin position="387"/>
        <end position="440"/>
    </location>
</feature>
<reference evidence="3 4" key="1">
    <citation type="submission" date="2021-05" db="EMBL/GenBank/DDBJ databases">
        <title>Genome Assembly of Synthetic Allotetraploid Brassica napus Reveals Homoeologous Exchanges between Subgenomes.</title>
        <authorList>
            <person name="Davis J.T."/>
        </authorList>
    </citation>
    <scope>NUCLEOTIDE SEQUENCE [LARGE SCALE GENOMIC DNA]</scope>
    <source>
        <strain evidence="4">cv. Da-Ae</strain>
        <tissue evidence="3">Seedling</tissue>
    </source>
</reference>
<accession>A0ABQ7XVB0</accession>
<evidence type="ECO:0000256" key="1">
    <source>
        <dbReference type="SAM" id="MobiDB-lite"/>
    </source>
</evidence>
<keyword evidence="4" id="KW-1185">Reference proteome</keyword>
<sequence length="440" mass="48471">MALTKVFFSDLKTGRCSSVVEARLLRFWEAKNVKRGGELMWMDLLMVDVNSTMMQVTISAGRLPQFRDRLLAGTMFSLSGFDVSRCAQNFRLTDSSFMIRFSETTLFQLLTEPDSPLPEEAFRFRNQQELIGLANTNTQLPGMLITGSTYLYVVDILSIELGSDWYYKENDTGFELDVDIICEILSVKSTVCDPPEEKNRVMVTLKLESDETVTLSFFDSQAVTFHNQLEAMRSEGHGRRLFLNATSGTHVSCSILQAGRQRSGLPSAAPLLKSYAKVETMTIADLSSFVVSAASQMAISDDTAEGVFVWFDGVLTKLHSIRASEAAQMLAEDGVNPEDTRLPPFIADMEGKTYTFQVRVTAFNFTEHHKTFTITRIAEDHGCLPVDDVVNNGDDDDDDDDDASPTIEPSSAAGDQGGTSKARKKTGAGASKVAKKARAG</sequence>
<dbReference type="PANTHER" id="PTHR47165">
    <property type="entry name" value="OS03G0429900 PROTEIN"/>
    <property type="match status" value="1"/>
</dbReference>
<dbReference type="CDD" id="cd04480">
    <property type="entry name" value="RPA1_DBD_A_like"/>
    <property type="match status" value="1"/>
</dbReference>
<dbReference type="InterPro" id="IPR003871">
    <property type="entry name" value="RFA1B/D_OB_1st"/>
</dbReference>
<comment type="caution">
    <text evidence="3">The sequence shown here is derived from an EMBL/GenBank/DDBJ whole genome shotgun (WGS) entry which is preliminary data.</text>
</comment>
<evidence type="ECO:0000259" key="2">
    <source>
        <dbReference type="Pfam" id="PF02721"/>
    </source>
</evidence>
<protein>
    <recommendedName>
        <fullName evidence="2">Replication protein A 70 kDa DNA-binding subunit B/D first OB fold domain-containing protein</fullName>
    </recommendedName>
</protein>
<dbReference type="EMBL" id="JAGKQM010000019">
    <property type="protein sequence ID" value="KAH0859409.1"/>
    <property type="molecule type" value="Genomic_DNA"/>
</dbReference>
<name>A0ABQ7XVB0_BRANA</name>
<dbReference type="PANTHER" id="PTHR47165:SF4">
    <property type="entry name" value="OS03G0429900 PROTEIN"/>
    <property type="match status" value="1"/>
</dbReference>
<feature type="domain" description="Replication protein A 70 kDa DNA-binding subunit B/D first OB fold" evidence="2">
    <location>
        <begin position="18"/>
        <end position="106"/>
    </location>
</feature>
<evidence type="ECO:0000313" key="3">
    <source>
        <dbReference type="EMBL" id="KAH0859409.1"/>
    </source>
</evidence>
<dbReference type="Proteomes" id="UP000824890">
    <property type="component" value="Unassembled WGS sequence"/>
</dbReference>
<dbReference type="SUPFAM" id="SSF50249">
    <property type="entry name" value="Nucleic acid-binding proteins"/>
    <property type="match status" value="2"/>
</dbReference>
<proteinExistence type="predicted"/>
<dbReference type="Pfam" id="PF02721">
    <property type="entry name" value="DUF223"/>
    <property type="match status" value="1"/>
</dbReference>
<gene>
    <name evidence="3" type="ORF">HID58_087670</name>
</gene>
<organism evidence="3 4">
    <name type="scientific">Brassica napus</name>
    <name type="common">Rape</name>
    <dbReference type="NCBI Taxonomy" id="3708"/>
    <lineage>
        <taxon>Eukaryota</taxon>
        <taxon>Viridiplantae</taxon>
        <taxon>Streptophyta</taxon>
        <taxon>Embryophyta</taxon>
        <taxon>Tracheophyta</taxon>
        <taxon>Spermatophyta</taxon>
        <taxon>Magnoliopsida</taxon>
        <taxon>eudicotyledons</taxon>
        <taxon>Gunneridae</taxon>
        <taxon>Pentapetalae</taxon>
        <taxon>rosids</taxon>
        <taxon>malvids</taxon>
        <taxon>Brassicales</taxon>
        <taxon>Brassicaceae</taxon>
        <taxon>Brassiceae</taxon>
        <taxon>Brassica</taxon>
    </lineage>
</organism>